<keyword evidence="7" id="KW-1185">Reference proteome</keyword>
<feature type="binding site" evidence="4">
    <location>
        <begin position="118"/>
        <end position="123"/>
    </location>
    <ligand>
        <name>acetyl-CoA</name>
        <dbReference type="ChEBI" id="CHEBI:57288"/>
    </ligand>
</feature>
<keyword evidence="2 4" id="KW-0808">Transferase</keyword>
<protein>
    <submittedName>
        <fullName evidence="6">GNAT family N-acetyltransferase</fullName>
    </submittedName>
</protein>
<feature type="active site" description="Proton acceptor; via carboxylate" evidence="4">
    <location>
        <position position="432"/>
    </location>
</feature>
<dbReference type="InterPro" id="IPR041380">
    <property type="entry name" value="Acetyltransf_17"/>
</dbReference>
<dbReference type="GO" id="GO:0030649">
    <property type="term" value="P:aminoglycoside antibiotic catabolic process"/>
    <property type="evidence" value="ECO:0007669"/>
    <property type="project" value="TreeGrafter"/>
</dbReference>
<dbReference type="RefSeq" id="WP_150447950.1">
    <property type="nucleotide sequence ID" value="NZ_VYSA01000001.1"/>
</dbReference>
<feature type="active site" description="Proton donor" evidence="4">
    <location>
        <position position="151"/>
    </location>
</feature>
<evidence type="ECO:0000313" key="7">
    <source>
        <dbReference type="Proteomes" id="UP000325827"/>
    </source>
</evidence>
<dbReference type="Gene3D" id="3.40.630.30">
    <property type="match status" value="2"/>
</dbReference>
<reference evidence="7" key="1">
    <citation type="submission" date="2019-09" db="EMBL/GenBank/DDBJ databases">
        <title>Mumia zhuanghuii sp. nov. isolated from the intestinal contents of plateau pika (Ochotona curzoniae) in the Qinghai-Tibet plateau of China.</title>
        <authorList>
            <person name="Tian Z."/>
        </authorList>
    </citation>
    <scope>NUCLEOTIDE SEQUENCE [LARGE SCALE GENOMIC DNA]</scope>
    <source>
        <strain evidence="7">JCM 30598</strain>
    </source>
</reference>
<dbReference type="AlphaFoldDB" id="A0A5J5J571"/>
<dbReference type="GO" id="GO:0034069">
    <property type="term" value="F:aminoglycoside N-acetyltransferase activity"/>
    <property type="evidence" value="ECO:0007669"/>
    <property type="project" value="TreeGrafter"/>
</dbReference>
<evidence type="ECO:0000256" key="4">
    <source>
        <dbReference type="HAMAP-Rule" id="MF_01812"/>
    </source>
</evidence>
<dbReference type="EMBL" id="VYSA01000001">
    <property type="protein sequence ID" value="KAA9111180.1"/>
    <property type="molecule type" value="Genomic_DNA"/>
</dbReference>
<feature type="binding site" evidence="4">
    <location>
        <begin position="146"/>
        <end position="147"/>
    </location>
    <ligand>
        <name>acetyl-CoA</name>
        <dbReference type="ChEBI" id="CHEBI:57288"/>
    </ligand>
</feature>
<dbReference type="InterPro" id="IPR022902">
    <property type="entry name" value="NAcTrfase_Eis"/>
</dbReference>
<evidence type="ECO:0000256" key="1">
    <source>
        <dbReference type="ARBA" id="ARBA00009213"/>
    </source>
</evidence>
<dbReference type="PANTHER" id="PTHR37817">
    <property type="entry name" value="N-ACETYLTRANSFERASE EIS"/>
    <property type="match status" value="1"/>
</dbReference>
<feature type="binding site" evidence="4">
    <location>
        <begin position="110"/>
        <end position="112"/>
    </location>
    <ligand>
        <name>acetyl-CoA</name>
        <dbReference type="ChEBI" id="CHEBI:57288"/>
    </ligand>
</feature>
<dbReference type="OrthoDB" id="8399956at2"/>
<gene>
    <name evidence="6" type="ORF">F6B43_06160</name>
</gene>
<dbReference type="PROSITE" id="PS51186">
    <property type="entry name" value="GNAT"/>
    <property type="match status" value="1"/>
</dbReference>
<dbReference type="InterPro" id="IPR025559">
    <property type="entry name" value="Eis_dom"/>
</dbReference>
<feature type="domain" description="N-acetyltransferase" evidence="5">
    <location>
        <begin position="24"/>
        <end position="180"/>
    </location>
</feature>
<comment type="caution">
    <text evidence="6">The sequence shown here is derived from an EMBL/GenBank/DDBJ whole genome shotgun (WGS) entry which is preliminary data.</text>
</comment>
<evidence type="ECO:0000313" key="6">
    <source>
        <dbReference type="EMBL" id="KAA9111180.1"/>
    </source>
</evidence>
<evidence type="ECO:0000259" key="5">
    <source>
        <dbReference type="PROSITE" id="PS51186"/>
    </source>
</evidence>
<organism evidence="6 7">
    <name type="scientific">Microbacterium rhizomatis</name>
    <dbReference type="NCBI Taxonomy" id="1631477"/>
    <lineage>
        <taxon>Bacteria</taxon>
        <taxon>Bacillati</taxon>
        <taxon>Actinomycetota</taxon>
        <taxon>Actinomycetes</taxon>
        <taxon>Micrococcales</taxon>
        <taxon>Microbacteriaceae</taxon>
        <taxon>Microbacterium</taxon>
    </lineage>
</organism>
<evidence type="ECO:0000256" key="2">
    <source>
        <dbReference type="ARBA" id="ARBA00022679"/>
    </source>
</evidence>
<dbReference type="InterPro" id="IPR000182">
    <property type="entry name" value="GNAT_dom"/>
</dbReference>
<proteinExistence type="inferred from homology"/>
<dbReference type="SUPFAM" id="SSF55729">
    <property type="entry name" value="Acyl-CoA N-acyltransferases (Nat)"/>
    <property type="match status" value="1"/>
</dbReference>
<evidence type="ECO:0000256" key="3">
    <source>
        <dbReference type="ARBA" id="ARBA00023315"/>
    </source>
</evidence>
<accession>A0A5J5J571</accession>
<keyword evidence="3 4" id="KW-0012">Acyltransferase</keyword>
<dbReference type="HAMAP" id="MF_01812">
    <property type="entry name" value="Eis"/>
    <property type="match status" value="1"/>
</dbReference>
<dbReference type="Proteomes" id="UP000325827">
    <property type="component" value="Unassembled WGS sequence"/>
</dbReference>
<name>A0A5J5J571_9MICO</name>
<sequence>MAPLDAQTVPLDPGAGGVLAAAGLRYRTVDIATSDFVPFIKAANRGFLGEEPNDEQIEGSRERLAGRRLTGIFDATSAEPATPIATVDSWVTDLSLPGRRTIPMWAISGVTVSPTHRRKGVARAMLEGELRAAAGAGIALAGLTVTEATIYGRFGFAPAVSAADWVIDTRRARWVGPAAPGRVHAVDRERLRSELASVHDRARLARPGDVPGWTGLWRRIAGLAPGNDDRKVRGVIYVDESGATRGAMAYTIGEEPADFTRHDLAIAMLVTESEDAYRSLWRFALEHDLVSTVRAPLRSVDEPLRWMIEDQRAATVTVSDHGWLRILDVPAVLTARAYSAPLSLALGITDDLGFAHGVWHLDVDDDGHGTAEPIDAVPDLTMTVRELGSVLLGGVRPATLRAAGRMQGSADAVTALDRSFASVDTPYLSIWY</sequence>
<comment type="similarity">
    <text evidence="1 4">Belongs to the acetyltransferase Eis family.</text>
</comment>
<dbReference type="PANTHER" id="PTHR37817:SF1">
    <property type="entry name" value="N-ACETYLTRANSFERASE EIS"/>
    <property type="match status" value="1"/>
</dbReference>
<dbReference type="InterPro" id="IPR016181">
    <property type="entry name" value="Acyl_CoA_acyltransferase"/>
</dbReference>
<dbReference type="InterPro" id="IPR051554">
    <property type="entry name" value="Acetyltransferase_Eis"/>
</dbReference>
<dbReference type="Pfam" id="PF17668">
    <property type="entry name" value="Acetyltransf_17"/>
    <property type="match status" value="1"/>
</dbReference>
<comment type="subunit">
    <text evidence="4">Homohexamer; trimer of dimers.</text>
</comment>
<dbReference type="Pfam" id="PF13527">
    <property type="entry name" value="Acetyltransf_9"/>
    <property type="match status" value="1"/>
</dbReference>
<dbReference type="Pfam" id="PF13530">
    <property type="entry name" value="SCP2_2"/>
    <property type="match status" value="1"/>
</dbReference>
<dbReference type="Gene3D" id="3.30.1050.10">
    <property type="entry name" value="SCP2 sterol-binding domain"/>
    <property type="match status" value="1"/>
</dbReference>
<dbReference type="InterPro" id="IPR036527">
    <property type="entry name" value="SCP2_sterol-bd_dom_sf"/>
</dbReference>
<dbReference type="SUPFAM" id="SSF55718">
    <property type="entry name" value="SCP-like"/>
    <property type="match status" value="1"/>
</dbReference>